<dbReference type="InterPro" id="IPR012480">
    <property type="entry name" value="Hepar_II_III_C"/>
</dbReference>
<dbReference type="OrthoDB" id="9763014at2"/>
<evidence type="ECO:0000256" key="4">
    <source>
        <dbReference type="ARBA" id="ARBA00023239"/>
    </source>
</evidence>
<evidence type="ECO:0000259" key="6">
    <source>
        <dbReference type="Pfam" id="PF16889"/>
    </source>
</evidence>
<dbReference type="STRING" id="543877.AM2010_2182"/>
<evidence type="ECO:0000256" key="2">
    <source>
        <dbReference type="ARBA" id="ARBA00022729"/>
    </source>
</evidence>
<comment type="subcellular location">
    <subcellularLocation>
        <location evidence="1">Periplasm</location>
    </subcellularLocation>
</comment>
<dbReference type="Gene3D" id="2.70.98.70">
    <property type="match status" value="1"/>
</dbReference>
<dbReference type="GO" id="GO:0016829">
    <property type="term" value="F:lyase activity"/>
    <property type="evidence" value="ECO:0007669"/>
    <property type="project" value="UniProtKB-KW"/>
</dbReference>
<keyword evidence="3" id="KW-0574">Periplasm</keyword>
<dbReference type="PANTHER" id="PTHR39210">
    <property type="entry name" value="HEPARIN-SULFATE LYASE"/>
    <property type="match status" value="1"/>
</dbReference>
<proteinExistence type="predicted"/>
<organism evidence="7 8">
    <name type="scientific">Pelagerythrobacter marensis</name>
    <dbReference type="NCBI Taxonomy" id="543877"/>
    <lineage>
        <taxon>Bacteria</taxon>
        <taxon>Pseudomonadati</taxon>
        <taxon>Pseudomonadota</taxon>
        <taxon>Alphaproteobacteria</taxon>
        <taxon>Sphingomonadales</taxon>
        <taxon>Erythrobacteraceae</taxon>
        <taxon>Pelagerythrobacter</taxon>
    </lineage>
</organism>
<evidence type="ECO:0000313" key="8">
    <source>
        <dbReference type="Proteomes" id="UP000037643"/>
    </source>
</evidence>
<dbReference type="Pfam" id="PF16889">
    <property type="entry name" value="Hepar_II_III_N"/>
    <property type="match status" value="1"/>
</dbReference>
<keyword evidence="2" id="KW-0732">Signal</keyword>
<dbReference type="InterPro" id="IPR031680">
    <property type="entry name" value="Hepar_II_III_N"/>
</dbReference>
<dbReference type="GO" id="GO:0042597">
    <property type="term" value="C:periplasmic space"/>
    <property type="evidence" value="ECO:0007669"/>
    <property type="project" value="UniProtKB-SubCell"/>
</dbReference>
<dbReference type="KEGG" id="amx:AM2010_2182"/>
<evidence type="ECO:0000259" key="5">
    <source>
        <dbReference type="Pfam" id="PF07940"/>
    </source>
</evidence>
<keyword evidence="4" id="KW-0456">Lyase</keyword>
<name>A0A0G3XAL9_9SPHN</name>
<evidence type="ECO:0000256" key="3">
    <source>
        <dbReference type="ARBA" id="ARBA00022764"/>
    </source>
</evidence>
<dbReference type="Gene3D" id="1.50.10.100">
    <property type="entry name" value="Chondroitin AC/alginate lyase"/>
    <property type="match status" value="1"/>
</dbReference>
<evidence type="ECO:0000313" key="7">
    <source>
        <dbReference type="EMBL" id="AKM08242.1"/>
    </source>
</evidence>
<protein>
    <submittedName>
        <fullName evidence="7">Heparinase</fullName>
    </submittedName>
</protein>
<dbReference type="EMBL" id="CP011805">
    <property type="protein sequence ID" value="AKM08242.1"/>
    <property type="molecule type" value="Genomic_DNA"/>
</dbReference>
<evidence type="ECO:0000256" key="1">
    <source>
        <dbReference type="ARBA" id="ARBA00004418"/>
    </source>
</evidence>
<dbReference type="PATRIC" id="fig|543877.4.peg.2216"/>
<accession>A0A0G3XAL9</accession>
<dbReference type="SUPFAM" id="SSF48230">
    <property type="entry name" value="Chondroitin AC/alginate lyase"/>
    <property type="match status" value="1"/>
</dbReference>
<feature type="domain" description="Heparinase II/III-like C-terminal" evidence="5">
    <location>
        <begin position="385"/>
        <end position="576"/>
    </location>
</feature>
<dbReference type="PANTHER" id="PTHR39210:SF1">
    <property type="entry name" value="HEPARIN-SULFATE LYASE"/>
    <property type="match status" value="1"/>
</dbReference>
<sequence length="606" mass="67777">MPLRDKLRTYLALGPANLVRVGSYRAGLRWRLHPVLRVRSNSPGGPFFSRPAAPSSGLSARRAWRDAALYFGHHHVAAEGPPDWHANPLGAHARVEQLAHWSRIGDFDTGAGDIKTVWEASRFDWLLAMAQRAATGDDAELDRLNAWLGSWLAANPPYLGANWKCGQEASIRVMHLALAAVVTGQTGSPERSLLDLVQMHLKRIAPTISYAIGQQNNHGTSEAAALFIGGSWLASHGERAGQRWARIGRKWLEERARTLIMEDGTFSQYSVVYHRLMLDTYSFAETWRQIMGLESFSAELRGRLRAATWWLRQLTDPESGDAANLGSNDGARILALTDTDYRDFRPSLQWASALFCEKAALAPGPWDQQLHWLGIAPPSARLEAPESQTFDQGGLHILRCGKARAFLRYPRFRFRPSQSDLLHVDFWLGRKNVLRDGGTFSYNSGWDDITYFSGAESHNTAQFDGRDQMPRLGRFLFGSWPRAESVEPVVFADGVAQARAGYRDYRGARHIRSLELGGNALVCRDELGPGPADVVIRWRLQPGEWRLTGNRLHGRDCSIEVESDTSGMKLYLTEGMESRFYLHKTSIPVLEIHLTAPAVVTTRLSF</sequence>
<dbReference type="Proteomes" id="UP000037643">
    <property type="component" value="Chromosome"/>
</dbReference>
<dbReference type="AlphaFoldDB" id="A0A0G3XAL9"/>
<dbReference type="Pfam" id="PF07940">
    <property type="entry name" value="Hepar_II_III_C"/>
    <property type="match status" value="1"/>
</dbReference>
<keyword evidence="8" id="KW-1185">Reference proteome</keyword>
<dbReference type="InterPro" id="IPR008929">
    <property type="entry name" value="Chondroitin_lyas"/>
</dbReference>
<gene>
    <name evidence="7" type="ORF">AM2010_2182</name>
</gene>
<reference evidence="7 8" key="1">
    <citation type="submission" date="2015-06" db="EMBL/GenBank/DDBJ databases">
        <authorList>
            <person name="Kim K.M."/>
        </authorList>
    </citation>
    <scope>NUCLEOTIDE SEQUENCE [LARGE SCALE GENOMIC DNA]</scope>
    <source>
        <strain evidence="7 8">KCTC 22370</strain>
    </source>
</reference>
<feature type="domain" description="Heparin-sulfate lyase N-terminal" evidence="6">
    <location>
        <begin position="113"/>
        <end position="304"/>
    </location>
</feature>